<keyword evidence="1" id="KW-0012">Acyltransferase</keyword>
<evidence type="ECO:0000313" key="1">
    <source>
        <dbReference type="EMBL" id="KAJ9049099.1"/>
    </source>
</evidence>
<comment type="caution">
    <text evidence="1">The sequence shown here is derived from an EMBL/GenBank/DDBJ whole genome shotgun (WGS) entry which is preliminary data.</text>
</comment>
<evidence type="ECO:0000313" key="2">
    <source>
        <dbReference type="Proteomes" id="UP001165960"/>
    </source>
</evidence>
<reference evidence="1" key="1">
    <citation type="submission" date="2022-04" db="EMBL/GenBank/DDBJ databases">
        <title>Genome of the entomopathogenic fungus Entomophthora muscae.</title>
        <authorList>
            <person name="Elya C."/>
            <person name="Lovett B.R."/>
            <person name="Lee E."/>
            <person name="Macias A.M."/>
            <person name="Hajek A.E."/>
            <person name="De Bivort B.L."/>
            <person name="Kasson M.T."/>
            <person name="De Fine Licht H.H."/>
            <person name="Stajich J.E."/>
        </authorList>
    </citation>
    <scope>NUCLEOTIDE SEQUENCE</scope>
    <source>
        <strain evidence="1">Berkeley</strain>
    </source>
</reference>
<dbReference type="Proteomes" id="UP001165960">
    <property type="component" value="Unassembled WGS sequence"/>
</dbReference>
<keyword evidence="2" id="KW-1185">Reference proteome</keyword>
<name>A0ACC2RGD7_9FUNG</name>
<dbReference type="EC" id="2.3.1.50" evidence="1"/>
<protein>
    <submittedName>
        <fullName evidence="1">Serine palmitoyltransferase component</fullName>
        <ecNumber evidence="1">2.3.1.50</ecNumber>
    </submittedName>
</protein>
<dbReference type="EMBL" id="QTSX02007276">
    <property type="protein sequence ID" value="KAJ9049099.1"/>
    <property type="molecule type" value="Genomic_DNA"/>
</dbReference>
<accession>A0ACC2RGD7</accession>
<proteinExistence type="predicted"/>
<sequence length="169" mass="18694">MMGTFTKSFGAAGGYVAGSKELIDRIRATNHNSIYGENISVPILMQAIASLRVIMGLDGGDEGQRKLEQLAFNSRYFRTELKSRGFTVMGSPDSPVVPLLLFHPAKIAAFSRECLRRKLAVVVVTYPTTPLITGRVRFCLSSSHSKEDLDHMLEIISEVGDKLLLKQMF</sequence>
<organism evidence="1 2">
    <name type="scientific">Entomophthora muscae</name>
    <dbReference type="NCBI Taxonomy" id="34485"/>
    <lineage>
        <taxon>Eukaryota</taxon>
        <taxon>Fungi</taxon>
        <taxon>Fungi incertae sedis</taxon>
        <taxon>Zoopagomycota</taxon>
        <taxon>Entomophthoromycotina</taxon>
        <taxon>Entomophthoromycetes</taxon>
        <taxon>Entomophthorales</taxon>
        <taxon>Entomophthoraceae</taxon>
        <taxon>Entomophthora</taxon>
    </lineage>
</organism>
<keyword evidence="1" id="KW-0808">Transferase</keyword>
<gene>
    <name evidence="1" type="primary">LCB2_4</name>
    <name evidence="1" type="ORF">DSO57_1028126</name>
</gene>